<name>A0A433D4M5_9FUNG</name>
<dbReference type="SMART" id="SM00367">
    <property type="entry name" value="LRR_CC"/>
    <property type="match status" value="7"/>
</dbReference>
<evidence type="ECO:0008006" key="3">
    <source>
        <dbReference type="Google" id="ProtNLM"/>
    </source>
</evidence>
<dbReference type="Gene3D" id="3.80.10.10">
    <property type="entry name" value="Ribonuclease Inhibitor"/>
    <property type="match status" value="2"/>
</dbReference>
<evidence type="ECO:0000313" key="1">
    <source>
        <dbReference type="EMBL" id="RUP45796.1"/>
    </source>
</evidence>
<dbReference type="SUPFAM" id="SSF52047">
    <property type="entry name" value="RNI-like"/>
    <property type="match status" value="1"/>
</dbReference>
<dbReference type="Proteomes" id="UP000268093">
    <property type="component" value="Unassembled WGS sequence"/>
</dbReference>
<sequence>MISEIPGMTERLEGLFLNSMQNGLDGECLVHVARLSNLRRLGIAEMSDLEDDAVMQVLERCPLLEAVNFSETDITDEILRVMSERLSSTLQTAALNRCKNITDVGVRLLVERCRNLQRLGLNWCQLTDKTLQVLGQVAGPKLLSISVARCAMMTPTGFSALFHGCTDLELVDAKSSNVDPQALTMLAAYVKNIKHLALSECHLLTDSTLFQLMTSRAVKKLQYLDISLCMHISDRAFGSIGAWRCPALQYLNLSCLEVTDATLDALLHVTSLVSLDLVSCQFSKTAIMRFFANKPALCRAHLSDIDCLDDELFEWIVNRCKQLSWCSVVGTSVTEERAMRKMEERDWLVVDYELIDEQVHFAM</sequence>
<accession>A0A433D4M5</accession>
<gene>
    <name evidence="1" type="ORF">BC936DRAFT_147725</name>
</gene>
<protein>
    <recommendedName>
        <fullName evidence="3">RNI-like protein</fullName>
    </recommendedName>
</protein>
<dbReference type="InterPro" id="IPR001611">
    <property type="entry name" value="Leu-rich_rpt"/>
</dbReference>
<dbReference type="GO" id="GO:0019005">
    <property type="term" value="C:SCF ubiquitin ligase complex"/>
    <property type="evidence" value="ECO:0007669"/>
    <property type="project" value="TreeGrafter"/>
</dbReference>
<dbReference type="PANTHER" id="PTHR13318">
    <property type="entry name" value="PARTNER OF PAIRED, ISOFORM B-RELATED"/>
    <property type="match status" value="1"/>
</dbReference>
<dbReference type="InterPro" id="IPR032675">
    <property type="entry name" value="LRR_dom_sf"/>
</dbReference>
<reference evidence="1 2" key="1">
    <citation type="journal article" date="2018" name="New Phytol.">
        <title>Phylogenomics of Endogonaceae and evolution of mycorrhizas within Mucoromycota.</title>
        <authorList>
            <person name="Chang Y."/>
            <person name="Desiro A."/>
            <person name="Na H."/>
            <person name="Sandor L."/>
            <person name="Lipzen A."/>
            <person name="Clum A."/>
            <person name="Barry K."/>
            <person name="Grigoriev I.V."/>
            <person name="Martin F.M."/>
            <person name="Stajich J.E."/>
            <person name="Smith M.E."/>
            <person name="Bonito G."/>
            <person name="Spatafora J.W."/>
        </authorList>
    </citation>
    <scope>NUCLEOTIDE SEQUENCE [LARGE SCALE GENOMIC DNA]</scope>
    <source>
        <strain evidence="1 2">GMNB39</strain>
    </source>
</reference>
<keyword evidence="2" id="KW-1185">Reference proteome</keyword>
<organism evidence="1 2">
    <name type="scientific">Jimgerdemannia flammicorona</name>
    <dbReference type="NCBI Taxonomy" id="994334"/>
    <lineage>
        <taxon>Eukaryota</taxon>
        <taxon>Fungi</taxon>
        <taxon>Fungi incertae sedis</taxon>
        <taxon>Mucoromycota</taxon>
        <taxon>Mucoromycotina</taxon>
        <taxon>Endogonomycetes</taxon>
        <taxon>Endogonales</taxon>
        <taxon>Endogonaceae</taxon>
        <taxon>Jimgerdemannia</taxon>
    </lineage>
</organism>
<dbReference type="PANTHER" id="PTHR13318:SF190">
    <property type="entry name" value="PARTNER OF PAIRED, ISOFORM B"/>
    <property type="match status" value="1"/>
</dbReference>
<proteinExistence type="predicted"/>
<dbReference type="InterPro" id="IPR006553">
    <property type="entry name" value="Leu-rich_rpt_Cys-con_subtyp"/>
</dbReference>
<dbReference type="EMBL" id="RBNI01006754">
    <property type="protein sequence ID" value="RUP45796.1"/>
    <property type="molecule type" value="Genomic_DNA"/>
</dbReference>
<dbReference type="Pfam" id="PF13516">
    <property type="entry name" value="LRR_6"/>
    <property type="match status" value="1"/>
</dbReference>
<dbReference type="OrthoDB" id="421226at2759"/>
<comment type="caution">
    <text evidence="1">The sequence shown here is derived from an EMBL/GenBank/DDBJ whole genome shotgun (WGS) entry which is preliminary data.</text>
</comment>
<evidence type="ECO:0000313" key="2">
    <source>
        <dbReference type="Proteomes" id="UP000268093"/>
    </source>
</evidence>
<dbReference type="GO" id="GO:0031146">
    <property type="term" value="P:SCF-dependent proteasomal ubiquitin-dependent protein catabolic process"/>
    <property type="evidence" value="ECO:0007669"/>
    <property type="project" value="TreeGrafter"/>
</dbReference>
<dbReference type="AlphaFoldDB" id="A0A433D4M5"/>